<keyword evidence="3" id="KW-1185">Reference proteome</keyword>
<reference evidence="2 3" key="1">
    <citation type="submission" date="2019-02" db="EMBL/GenBank/DDBJ databases">
        <title>Sequencing the genomes of 1000 actinobacteria strains.</title>
        <authorList>
            <person name="Klenk H.-P."/>
        </authorList>
    </citation>
    <scope>NUCLEOTIDE SEQUENCE [LARGE SCALE GENOMIC DNA]</scope>
    <source>
        <strain evidence="2 3">DSM 18319</strain>
    </source>
</reference>
<dbReference type="Pfam" id="PF13302">
    <property type="entry name" value="Acetyltransf_3"/>
    <property type="match status" value="1"/>
</dbReference>
<organism evidence="2 3">
    <name type="scientific">Microterricola gilva</name>
    <dbReference type="NCBI Taxonomy" id="393267"/>
    <lineage>
        <taxon>Bacteria</taxon>
        <taxon>Bacillati</taxon>
        <taxon>Actinomycetota</taxon>
        <taxon>Actinomycetes</taxon>
        <taxon>Micrococcales</taxon>
        <taxon>Microbacteriaceae</taxon>
        <taxon>Microterricola</taxon>
    </lineage>
</organism>
<dbReference type="OrthoDB" id="9132139at2"/>
<dbReference type="Gene3D" id="3.40.630.30">
    <property type="match status" value="1"/>
</dbReference>
<dbReference type="RefSeq" id="WP_130507138.1">
    <property type="nucleotide sequence ID" value="NZ_SHLC01000001.1"/>
</dbReference>
<accession>A0A4Q8ASB1</accession>
<dbReference type="InterPro" id="IPR051531">
    <property type="entry name" value="N-acetyltransferase"/>
</dbReference>
<dbReference type="SUPFAM" id="SSF55729">
    <property type="entry name" value="Acyl-CoA N-acyltransferases (Nat)"/>
    <property type="match status" value="1"/>
</dbReference>
<dbReference type="AlphaFoldDB" id="A0A4Q8ASB1"/>
<dbReference type="PANTHER" id="PTHR43792">
    <property type="entry name" value="GNAT FAMILY, PUTATIVE (AFU_ORTHOLOGUE AFUA_3G00765)-RELATED-RELATED"/>
    <property type="match status" value="1"/>
</dbReference>
<protein>
    <submittedName>
        <fullName evidence="2">RimJ/RimL family protein N-acetyltransferase</fullName>
    </submittedName>
</protein>
<evidence type="ECO:0000313" key="3">
    <source>
        <dbReference type="Proteomes" id="UP000291483"/>
    </source>
</evidence>
<gene>
    <name evidence="2" type="ORF">EV379_3410</name>
</gene>
<dbReference type="EMBL" id="SHLC01000001">
    <property type="protein sequence ID" value="RZU67035.1"/>
    <property type="molecule type" value="Genomic_DNA"/>
</dbReference>
<proteinExistence type="predicted"/>
<keyword evidence="2" id="KW-0808">Transferase</keyword>
<dbReference type="PROSITE" id="PS51186">
    <property type="entry name" value="GNAT"/>
    <property type="match status" value="1"/>
</dbReference>
<feature type="domain" description="N-acetyltransferase" evidence="1">
    <location>
        <begin position="52"/>
        <end position="215"/>
    </location>
</feature>
<name>A0A4Q8ASB1_9MICO</name>
<evidence type="ECO:0000313" key="2">
    <source>
        <dbReference type="EMBL" id="RZU67035.1"/>
    </source>
</evidence>
<evidence type="ECO:0000259" key="1">
    <source>
        <dbReference type="PROSITE" id="PS51186"/>
    </source>
</evidence>
<dbReference type="GO" id="GO:0016747">
    <property type="term" value="F:acyltransferase activity, transferring groups other than amino-acyl groups"/>
    <property type="evidence" value="ECO:0007669"/>
    <property type="project" value="InterPro"/>
</dbReference>
<sequence>MSLTAARTASTRGTAIDSARAAGGYAAARAELAADRTLERAVFAPTIRTSRLTLRPHTMADADAWYAIQSDPEVLRFLPWPERTREQSLTHLRRRTVSTVLARRDDFLALAVERDGTLIGDVSMHLRVVAQEQREVEAGWLLGSAYSGHGYAAEAAGALLAFAFTELRATTASAVIDERNVRSLVLADRLGFLRQRCSHGRWRLQLTHRMLRTGTSAKRA</sequence>
<dbReference type="PANTHER" id="PTHR43792:SF1">
    <property type="entry name" value="N-ACETYLTRANSFERASE DOMAIN-CONTAINING PROTEIN"/>
    <property type="match status" value="1"/>
</dbReference>
<dbReference type="InterPro" id="IPR000182">
    <property type="entry name" value="GNAT_dom"/>
</dbReference>
<comment type="caution">
    <text evidence="2">The sequence shown here is derived from an EMBL/GenBank/DDBJ whole genome shotgun (WGS) entry which is preliminary data.</text>
</comment>
<dbReference type="InterPro" id="IPR016181">
    <property type="entry name" value="Acyl_CoA_acyltransferase"/>
</dbReference>
<dbReference type="Proteomes" id="UP000291483">
    <property type="component" value="Unassembled WGS sequence"/>
</dbReference>